<organism evidence="4 5">
    <name type="scientific">Solea senegalensis</name>
    <name type="common">Senegalese sole</name>
    <dbReference type="NCBI Taxonomy" id="28829"/>
    <lineage>
        <taxon>Eukaryota</taxon>
        <taxon>Metazoa</taxon>
        <taxon>Chordata</taxon>
        <taxon>Craniata</taxon>
        <taxon>Vertebrata</taxon>
        <taxon>Euteleostomi</taxon>
        <taxon>Actinopterygii</taxon>
        <taxon>Neopterygii</taxon>
        <taxon>Teleostei</taxon>
        <taxon>Neoteleostei</taxon>
        <taxon>Acanthomorphata</taxon>
        <taxon>Carangaria</taxon>
        <taxon>Pleuronectiformes</taxon>
        <taxon>Pleuronectoidei</taxon>
        <taxon>Soleidae</taxon>
        <taxon>Solea</taxon>
    </lineage>
</organism>
<dbReference type="CDD" id="cd03602">
    <property type="entry name" value="CLECT_1"/>
    <property type="match status" value="1"/>
</dbReference>
<sequence length="477" mass="53301">MSRIVLRLILLSNQIFCRDLAVYVSPDSEAAADFYTLQKKRRKLVSDMRGKPSFFLFFTGLCCLRPCRPLQYHFIDTALPWSKAQNYCRATFTDLATVLDAESMNLLVNAAQQSSGGFTGKAWIGLHDNLTNWRWSLPGAAASFRNWDVGQPDNFFGDQMCVRTIIGGVWEDSSCVLRNPFFCYDGTASFSKRFVFVAQELSWSDAQRHCRRRYTDLASVRNRDENTQMRRQSSRGAWIGLHRTRDWSDGSESSFRYWTSGQPDNARGKQSCVAAHLGNAGRWSDEECGRSLAFVCYGERVTTTEKPSTTPPLTERTSSELPSTTHMKPTLTFTDETTLSGSATATQEKSTTTTERHSTTPVFTSSVQFETTSIPGRPLESPLTTQKDQTTATTDEPATETHLSSAATVTRAELGQTAPVPGFSSGEHVIHLGLKLTSKVQLSEEDIEELVVVEFRKRLVEMGLPSSLKVSLKKPRK</sequence>
<dbReference type="InterPro" id="IPR001304">
    <property type="entry name" value="C-type_lectin-like"/>
</dbReference>
<evidence type="ECO:0000256" key="1">
    <source>
        <dbReference type="SAM" id="MobiDB-lite"/>
    </source>
</evidence>
<name>A0AAV6QZ56_SOLSE</name>
<dbReference type="PROSITE" id="PS00615">
    <property type="entry name" value="C_TYPE_LECTIN_1"/>
    <property type="match status" value="1"/>
</dbReference>
<comment type="caution">
    <text evidence="4">The sequence shown here is derived from an EMBL/GenBank/DDBJ whole genome shotgun (WGS) entry which is preliminary data.</text>
</comment>
<dbReference type="PANTHER" id="PTHR45784:SF3">
    <property type="entry name" value="C-TYPE LECTIN DOMAIN FAMILY 4 MEMBER K-LIKE-RELATED"/>
    <property type="match status" value="1"/>
</dbReference>
<dbReference type="Pfam" id="PF00059">
    <property type="entry name" value="Lectin_C"/>
    <property type="match status" value="2"/>
</dbReference>
<feature type="signal peptide" evidence="2">
    <location>
        <begin position="1"/>
        <end position="17"/>
    </location>
</feature>
<reference evidence="4 5" key="1">
    <citation type="journal article" date="2021" name="Sci. Rep.">
        <title>Chromosome anchoring in Senegalese sole (Solea senegalensis) reveals sex-associated markers and genome rearrangements in flatfish.</title>
        <authorList>
            <person name="Guerrero-Cozar I."/>
            <person name="Gomez-Garrido J."/>
            <person name="Berbel C."/>
            <person name="Martinez-Blanch J.F."/>
            <person name="Alioto T."/>
            <person name="Claros M.G."/>
            <person name="Gagnaire P.A."/>
            <person name="Manchado M."/>
        </authorList>
    </citation>
    <scope>NUCLEOTIDE SEQUENCE [LARGE SCALE GENOMIC DNA]</scope>
    <source>
        <strain evidence="4">Sse05_10M</strain>
    </source>
</reference>
<feature type="region of interest" description="Disordered" evidence="1">
    <location>
        <begin position="303"/>
        <end position="405"/>
    </location>
</feature>
<dbReference type="PROSITE" id="PS50041">
    <property type="entry name" value="C_TYPE_LECTIN_2"/>
    <property type="match status" value="2"/>
</dbReference>
<proteinExistence type="predicted"/>
<feature type="compositionally biased region" description="Polar residues" evidence="1">
    <location>
        <begin position="304"/>
        <end position="341"/>
    </location>
</feature>
<evidence type="ECO:0000313" key="5">
    <source>
        <dbReference type="Proteomes" id="UP000693946"/>
    </source>
</evidence>
<dbReference type="AlphaFoldDB" id="A0AAV6QZ56"/>
<feature type="compositionally biased region" description="Polar residues" evidence="1">
    <location>
        <begin position="361"/>
        <end position="374"/>
    </location>
</feature>
<feature type="chain" id="PRO_5043708916" description="C-type lectin domain-containing protein" evidence="2">
    <location>
        <begin position="18"/>
        <end position="477"/>
    </location>
</feature>
<evidence type="ECO:0000256" key="2">
    <source>
        <dbReference type="SAM" id="SignalP"/>
    </source>
</evidence>
<keyword evidence="2" id="KW-0732">Signal</keyword>
<feature type="compositionally biased region" description="Low complexity" evidence="1">
    <location>
        <begin position="342"/>
        <end position="353"/>
    </location>
</feature>
<feature type="compositionally biased region" description="Low complexity" evidence="1">
    <location>
        <begin position="384"/>
        <end position="396"/>
    </location>
</feature>
<accession>A0AAV6QZ56</accession>
<keyword evidence="5" id="KW-1185">Reference proteome</keyword>
<feature type="domain" description="C-type lectin" evidence="3">
    <location>
        <begin position="194"/>
        <end position="297"/>
    </location>
</feature>
<evidence type="ECO:0000259" key="3">
    <source>
        <dbReference type="PROSITE" id="PS50041"/>
    </source>
</evidence>
<dbReference type="InterPro" id="IPR018378">
    <property type="entry name" value="C-type_lectin_CS"/>
</dbReference>
<protein>
    <recommendedName>
        <fullName evidence="3">C-type lectin domain-containing protein</fullName>
    </recommendedName>
</protein>
<feature type="domain" description="C-type lectin" evidence="3">
    <location>
        <begin position="72"/>
        <end position="184"/>
    </location>
</feature>
<evidence type="ECO:0000313" key="4">
    <source>
        <dbReference type="EMBL" id="KAG7497623.1"/>
    </source>
</evidence>
<dbReference type="Proteomes" id="UP000693946">
    <property type="component" value="Linkage Group LG3"/>
</dbReference>
<gene>
    <name evidence="4" type="ORF">JOB18_040962</name>
</gene>
<dbReference type="EMBL" id="JAGKHQ010000015">
    <property type="protein sequence ID" value="KAG7497623.1"/>
    <property type="molecule type" value="Genomic_DNA"/>
</dbReference>
<dbReference type="SMART" id="SM00034">
    <property type="entry name" value="CLECT"/>
    <property type="match status" value="2"/>
</dbReference>
<dbReference type="PANTHER" id="PTHR45784">
    <property type="entry name" value="C-TYPE LECTIN DOMAIN FAMILY 20 MEMBER A-RELATED"/>
    <property type="match status" value="1"/>
</dbReference>